<dbReference type="SUPFAM" id="SSF53448">
    <property type="entry name" value="Nucleotide-diphospho-sugar transferases"/>
    <property type="match status" value="1"/>
</dbReference>
<dbReference type="EMBL" id="CP158266">
    <property type="protein sequence ID" value="XDJ83988.1"/>
    <property type="molecule type" value="Genomic_DNA"/>
</dbReference>
<evidence type="ECO:0000259" key="3">
    <source>
        <dbReference type="Pfam" id="PF00483"/>
    </source>
</evidence>
<reference evidence="4" key="1">
    <citation type="submission" date="2024-05" db="EMBL/GenBank/DDBJ databases">
        <authorList>
            <person name="Luo Y.-C."/>
            <person name="Nicholds J."/>
            <person name="Mortimer T."/>
            <person name="Maboni G."/>
        </authorList>
    </citation>
    <scope>NUCLEOTIDE SEQUENCE</scope>
    <source>
        <strain evidence="6">143751</strain>
        <strain evidence="5">143811</strain>
        <strain evidence="4">150964</strain>
    </source>
</reference>
<dbReference type="EMBL" id="CP158264">
    <property type="protein sequence ID" value="XDJ75957.1"/>
    <property type="molecule type" value="Genomic_DNA"/>
</dbReference>
<dbReference type="PANTHER" id="PTHR43584:SF8">
    <property type="entry name" value="N-ACETYLMURAMATE ALPHA-1-PHOSPHATE URIDYLYLTRANSFERASE"/>
    <property type="match status" value="1"/>
</dbReference>
<evidence type="ECO:0000313" key="4">
    <source>
        <dbReference type="EMBL" id="XDJ54250.1"/>
    </source>
</evidence>
<dbReference type="InterPro" id="IPR005835">
    <property type="entry name" value="NTP_transferase_dom"/>
</dbReference>
<feature type="domain" description="Nucleotidyl transferase" evidence="3">
    <location>
        <begin position="3"/>
        <end position="114"/>
    </location>
</feature>
<dbReference type="PANTHER" id="PTHR43584">
    <property type="entry name" value="NUCLEOTIDYL TRANSFERASE"/>
    <property type="match status" value="1"/>
</dbReference>
<sequence length="243" mass="25911">MRAMILAAGRGERMRPLTDTCPKPLLPAGGRPLIAWHLERLARAGITDILVNHAWLGERIEAALGDGRAYGVRLRYSAESPALETAGGIARALPFFQGQPFLVLNGDVWCDWDPGRAPGLAAGWPANRLAHLVLVDNPAHHPDGDFVLDADGLTAPRPDTSDEAASALTFAGIGLYRPALFADTDPDQPAPLAPLLRRAMARRAVSGERHAGQWTDVGTPERLAELDAALAGGTPDRQSCPHP</sequence>
<dbReference type="Gene3D" id="3.90.550.10">
    <property type="entry name" value="Spore Coat Polysaccharide Biosynthesis Protein SpsA, Chain A"/>
    <property type="match status" value="1"/>
</dbReference>
<evidence type="ECO:0000313" key="6">
    <source>
        <dbReference type="EMBL" id="XDJ83988.1"/>
    </source>
</evidence>
<proteinExistence type="predicted"/>
<dbReference type="EC" id="2.7.7.99" evidence="4"/>
<dbReference type="AlphaFoldDB" id="A0AB39DJE1"/>
<dbReference type="CDD" id="cd06422">
    <property type="entry name" value="NTP_transferase_like_1"/>
    <property type="match status" value="1"/>
</dbReference>
<organism evidence="4">
    <name type="scientific">Castellaniella ginsengisoli</name>
    <dbReference type="NCBI Taxonomy" id="546114"/>
    <lineage>
        <taxon>Bacteria</taxon>
        <taxon>Pseudomonadati</taxon>
        <taxon>Pseudomonadota</taxon>
        <taxon>Betaproteobacteria</taxon>
        <taxon>Burkholderiales</taxon>
        <taxon>Alcaligenaceae</taxon>
        <taxon>Castellaniella</taxon>
    </lineage>
</organism>
<dbReference type="InterPro" id="IPR029044">
    <property type="entry name" value="Nucleotide-diphossugar_trans"/>
</dbReference>
<dbReference type="GO" id="GO:0016779">
    <property type="term" value="F:nucleotidyltransferase activity"/>
    <property type="evidence" value="ECO:0007669"/>
    <property type="project" value="UniProtKB-KW"/>
</dbReference>
<dbReference type="NCBIfam" id="NF045761">
    <property type="entry name" value="NAMPUrTaseMurU"/>
    <property type="match status" value="1"/>
</dbReference>
<accession>A0AB39DJE1</accession>
<keyword evidence="2 4" id="KW-0548">Nucleotidyltransferase</keyword>
<keyword evidence="1 4" id="KW-0808">Transferase</keyword>
<dbReference type="InterPro" id="IPR050065">
    <property type="entry name" value="GlmU-like"/>
</dbReference>
<dbReference type="Pfam" id="PF00483">
    <property type="entry name" value="NTP_transferase"/>
    <property type="match status" value="1"/>
</dbReference>
<evidence type="ECO:0000256" key="1">
    <source>
        <dbReference type="ARBA" id="ARBA00022679"/>
    </source>
</evidence>
<evidence type="ECO:0000256" key="2">
    <source>
        <dbReference type="ARBA" id="ARBA00022695"/>
    </source>
</evidence>
<name>A0AB39DJE1_9BURK</name>
<dbReference type="EMBL" id="CP158256">
    <property type="protein sequence ID" value="XDJ54250.1"/>
    <property type="molecule type" value="Genomic_DNA"/>
</dbReference>
<dbReference type="RefSeq" id="WP_368644650.1">
    <property type="nucleotide sequence ID" value="NZ_CP158256.1"/>
</dbReference>
<gene>
    <name evidence="4" type="primary">murU</name>
    <name evidence="6" type="ORF">ABRY96_11885</name>
    <name evidence="5" type="ORF">ABRY97_13200</name>
    <name evidence="4" type="ORF">ABRZ01_08060</name>
</gene>
<protein>
    <submittedName>
        <fullName evidence="4">N-acetylmuramate alpha-1-phosphate uridylyltransferase MurU</fullName>
        <ecNumber evidence="4">2.7.7.99</ecNumber>
    </submittedName>
</protein>
<evidence type="ECO:0000313" key="5">
    <source>
        <dbReference type="EMBL" id="XDJ75957.1"/>
    </source>
</evidence>
<dbReference type="InterPro" id="IPR054790">
    <property type="entry name" value="MurU"/>
</dbReference>